<evidence type="ECO:0000313" key="2">
    <source>
        <dbReference type="Proteomes" id="UP001215598"/>
    </source>
</evidence>
<dbReference type="Proteomes" id="UP001215598">
    <property type="component" value="Unassembled WGS sequence"/>
</dbReference>
<name>A0AAD7K1Q6_9AGAR</name>
<sequence length="164" mass="18154">MPALRTRTSGPCTISSTTGRAYVLTDYKARRVSIPTRTAIHGDTTMLAANTSLSHVGERIRKLPYLALERLVFTVKGVLIHDTVVEVGAKRFLISGWYDVSQPENGALRKAVPAHPWHGEINVVALGMVQPYLSTIPPSVVRIAIKKFMRDFLDNMNDIPTTIE</sequence>
<keyword evidence="2" id="KW-1185">Reference proteome</keyword>
<gene>
    <name evidence="1" type="ORF">B0H16DRAFT_1449884</name>
</gene>
<dbReference type="AlphaFoldDB" id="A0AAD7K1Q6"/>
<accession>A0AAD7K1Q6</accession>
<organism evidence="1 2">
    <name type="scientific">Mycena metata</name>
    <dbReference type="NCBI Taxonomy" id="1033252"/>
    <lineage>
        <taxon>Eukaryota</taxon>
        <taxon>Fungi</taxon>
        <taxon>Dikarya</taxon>
        <taxon>Basidiomycota</taxon>
        <taxon>Agaricomycotina</taxon>
        <taxon>Agaricomycetes</taxon>
        <taxon>Agaricomycetidae</taxon>
        <taxon>Agaricales</taxon>
        <taxon>Marasmiineae</taxon>
        <taxon>Mycenaceae</taxon>
        <taxon>Mycena</taxon>
    </lineage>
</organism>
<comment type="caution">
    <text evidence="1">The sequence shown here is derived from an EMBL/GenBank/DDBJ whole genome shotgun (WGS) entry which is preliminary data.</text>
</comment>
<evidence type="ECO:0000313" key="1">
    <source>
        <dbReference type="EMBL" id="KAJ7776453.1"/>
    </source>
</evidence>
<dbReference type="EMBL" id="JARKIB010000009">
    <property type="protein sequence ID" value="KAJ7776453.1"/>
    <property type="molecule type" value="Genomic_DNA"/>
</dbReference>
<protein>
    <submittedName>
        <fullName evidence="1">Uncharacterized protein</fullName>
    </submittedName>
</protein>
<proteinExistence type="predicted"/>
<reference evidence="1" key="1">
    <citation type="submission" date="2023-03" db="EMBL/GenBank/DDBJ databases">
        <title>Massive genome expansion in bonnet fungi (Mycena s.s.) driven by repeated elements and novel gene families across ecological guilds.</title>
        <authorList>
            <consortium name="Lawrence Berkeley National Laboratory"/>
            <person name="Harder C.B."/>
            <person name="Miyauchi S."/>
            <person name="Viragh M."/>
            <person name="Kuo A."/>
            <person name="Thoen E."/>
            <person name="Andreopoulos B."/>
            <person name="Lu D."/>
            <person name="Skrede I."/>
            <person name="Drula E."/>
            <person name="Henrissat B."/>
            <person name="Morin E."/>
            <person name="Kohler A."/>
            <person name="Barry K."/>
            <person name="LaButti K."/>
            <person name="Morin E."/>
            <person name="Salamov A."/>
            <person name="Lipzen A."/>
            <person name="Mereny Z."/>
            <person name="Hegedus B."/>
            <person name="Baldrian P."/>
            <person name="Stursova M."/>
            <person name="Weitz H."/>
            <person name="Taylor A."/>
            <person name="Grigoriev I.V."/>
            <person name="Nagy L.G."/>
            <person name="Martin F."/>
            <person name="Kauserud H."/>
        </authorList>
    </citation>
    <scope>NUCLEOTIDE SEQUENCE</scope>
    <source>
        <strain evidence="1">CBHHK182m</strain>
    </source>
</reference>